<feature type="region of interest" description="Disordered" evidence="1">
    <location>
        <begin position="79"/>
        <end position="107"/>
    </location>
</feature>
<evidence type="ECO:0000313" key="2">
    <source>
        <dbReference type="EMBL" id="KAF0909382.1"/>
    </source>
</evidence>
<organism evidence="2 3">
    <name type="scientific">Oryza meyeriana var. granulata</name>
    <dbReference type="NCBI Taxonomy" id="110450"/>
    <lineage>
        <taxon>Eukaryota</taxon>
        <taxon>Viridiplantae</taxon>
        <taxon>Streptophyta</taxon>
        <taxon>Embryophyta</taxon>
        <taxon>Tracheophyta</taxon>
        <taxon>Spermatophyta</taxon>
        <taxon>Magnoliopsida</taxon>
        <taxon>Liliopsida</taxon>
        <taxon>Poales</taxon>
        <taxon>Poaceae</taxon>
        <taxon>BOP clade</taxon>
        <taxon>Oryzoideae</taxon>
        <taxon>Oryzeae</taxon>
        <taxon>Oryzinae</taxon>
        <taxon>Oryza</taxon>
        <taxon>Oryza meyeriana</taxon>
    </lineage>
</organism>
<evidence type="ECO:0000313" key="3">
    <source>
        <dbReference type="Proteomes" id="UP000479710"/>
    </source>
</evidence>
<proteinExistence type="predicted"/>
<accession>A0A6G1DAU0</accession>
<keyword evidence="3" id="KW-1185">Reference proteome</keyword>
<name>A0A6G1DAU0_9ORYZ</name>
<dbReference type="EMBL" id="SPHZ02000007">
    <property type="protein sequence ID" value="KAF0909382.1"/>
    <property type="molecule type" value="Genomic_DNA"/>
</dbReference>
<feature type="compositionally biased region" description="Basic residues" evidence="1">
    <location>
        <begin position="12"/>
        <end position="21"/>
    </location>
</feature>
<feature type="region of interest" description="Disordered" evidence="1">
    <location>
        <begin position="1"/>
        <end position="27"/>
    </location>
</feature>
<evidence type="ECO:0000256" key="1">
    <source>
        <dbReference type="SAM" id="MobiDB-lite"/>
    </source>
</evidence>
<reference evidence="2 3" key="1">
    <citation type="submission" date="2019-11" db="EMBL/GenBank/DDBJ databases">
        <title>Whole genome sequence of Oryza granulata.</title>
        <authorList>
            <person name="Li W."/>
        </authorList>
    </citation>
    <scope>NUCLEOTIDE SEQUENCE [LARGE SCALE GENOMIC DNA]</scope>
    <source>
        <strain evidence="3">cv. Menghai</strain>
        <tissue evidence="2">Leaf</tissue>
    </source>
</reference>
<comment type="caution">
    <text evidence="2">The sequence shown here is derived from an EMBL/GenBank/DDBJ whole genome shotgun (WGS) entry which is preliminary data.</text>
</comment>
<dbReference type="Proteomes" id="UP000479710">
    <property type="component" value="Unassembled WGS sequence"/>
</dbReference>
<sequence>MEREQHNEGAYQHHRCSKFGRHASSPDAGDWICRRHTGSGRATVTEISSAVNDTTAGCRCHEIPATLVAPDAMSMDHTVTFDSPMDAKSPTNPAVAAEVVPSPPSRR</sequence>
<gene>
    <name evidence="2" type="ORF">E2562_035822</name>
</gene>
<dbReference type="AlphaFoldDB" id="A0A6G1DAU0"/>
<protein>
    <submittedName>
        <fullName evidence="2">Uncharacterized protein</fullName>
    </submittedName>
</protein>